<proteinExistence type="predicted"/>
<dbReference type="EMBL" id="LR134343">
    <property type="protein sequence ID" value="VEG13159.1"/>
    <property type="molecule type" value="Genomic_DNA"/>
</dbReference>
<dbReference type="RefSeq" id="WP_126330653.1">
    <property type="nucleotide sequence ID" value="NZ_LR134343.1"/>
</dbReference>
<protein>
    <submittedName>
        <fullName evidence="1">HopJ type III effector protein</fullName>
    </submittedName>
</protein>
<gene>
    <name evidence="1" type="ORF">NCTC10297_01121</name>
</gene>
<dbReference type="OrthoDB" id="9790826at2"/>
<dbReference type="Gene3D" id="3.20.160.10">
    <property type="entry name" value="vpa0580 domain like"/>
    <property type="match status" value="1"/>
</dbReference>
<dbReference type="InterPro" id="IPR038604">
    <property type="entry name" value="HopJ_sf"/>
</dbReference>
<evidence type="ECO:0000313" key="2">
    <source>
        <dbReference type="Proteomes" id="UP000274100"/>
    </source>
</evidence>
<dbReference type="InterPro" id="IPR014984">
    <property type="entry name" value="HopJ"/>
</dbReference>
<organism evidence="1 2">
    <name type="scientific">Moraxella cuniculi</name>
    <dbReference type="NCBI Taxonomy" id="34061"/>
    <lineage>
        <taxon>Bacteria</taxon>
        <taxon>Pseudomonadati</taxon>
        <taxon>Pseudomonadota</taxon>
        <taxon>Gammaproteobacteria</taxon>
        <taxon>Moraxellales</taxon>
        <taxon>Moraxellaceae</taxon>
        <taxon>Moraxella</taxon>
    </lineage>
</organism>
<name>A0A448GWQ9_9GAMM</name>
<sequence>MQMTDISRILAGVADQRLNFADVITFIETNYHYTPIGFSNGELNNAAGTNEGSAKVFSLAKLHGLNQLDTLSLFAEHYRAVLANPEGSDHANIRNFLHYGWQGIGMPKNALTPKA</sequence>
<dbReference type="Pfam" id="PF08888">
    <property type="entry name" value="HopJ"/>
    <property type="match status" value="1"/>
</dbReference>
<evidence type="ECO:0000313" key="1">
    <source>
        <dbReference type="EMBL" id="VEG13159.1"/>
    </source>
</evidence>
<reference evidence="1 2" key="1">
    <citation type="submission" date="2018-12" db="EMBL/GenBank/DDBJ databases">
        <authorList>
            <consortium name="Pathogen Informatics"/>
        </authorList>
    </citation>
    <scope>NUCLEOTIDE SEQUENCE [LARGE SCALE GENOMIC DNA]</scope>
    <source>
        <strain evidence="1 2">NCTC10297</strain>
    </source>
</reference>
<dbReference type="AlphaFoldDB" id="A0A448GWQ9"/>
<accession>A0A448GWQ9</accession>
<dbReference type="Proteomes" id="UP000274100">
    <property type="component" value="Chromosome"/>
</dbReference>
<dbReference type="KEGG" id="mcun:NCTC10297_01121"/>